<comment type="caution">
    <text evidence="3">The sequence shown here is derived from an EMBL/GenBank/DDBJ whole genome shotgun (WGS) entry which is preliminary data.</text>
</comment>
<evidence type="ECO:0000313" key="4">
    <source>
        <dbReference type="Proteomes" id="UP000243053"/>
    </source>
</evidence>
<proteinExistence type="predicted"/>
<name>A0A1Y5ECC3_COLPS</name>
<organism evidence="3 4">
    <name type="scientific">Colwellia psychrerythraea</name>
    <name type="common">Vibrio psychroerythus</name>
    <dbReference type="NCBI Taxonomy" id="28229"/>
    <lineage>
        <taxon>Bacteria</taxon>
        <taxon>Pseudomonadati</taxon>
        <taxon>Pseudomonadota</taxon>
        <taxon>Gammaproteobacteria</taxon>
        <taxon>Alteromonadales</taxon>
        <taxon>Colwelliaceae</taxon>
        <taxon>Colwellia</taxon>
    </lineage>
</organism>
<dbReference type="InterPro" id="IPR013424">
    <property type="entry name" value="Ice-binding_C"/>
</dbReference>
<evidence type="ECO:0000313" key="3">
    <source>
        <dbReference type="EMBL" id="OUR80412.1"/>
    </source>
</evidence>
<evidence type="ECO:0008006" key="5">
    <source>
        <dbReference type="Google" id="ProtNLM"/>
    </source>
</evidence>
<keyword evidence="1" id="KW-0812">Transmembrane</keyword>
<dbReference type="NCBIfam" id="TIGR02595">
    <property type="entry name" value="PEP_CTERM"/>
    <property type="match status" value="1"/>
</dbReference>
<gene>
    <name evidence="3" type="ORF">A9Q75_10575</name>
</gene>
<dbReference type="Proteomes" id="UP000243053">
    <property type="component" value="Unassembled WGS sequence"/>
</dbReference>
<dbReference type="AlphaFoldDB" id="A0A1Y5ECC3"/>
<keyword evidence="1" id="KW-1133">Transmembrane helix</keyword>
<feature type="transmembrane region" description="Helical" evidence="1">
    <location>
        <begin position="148"/>
        <end position="174"/>
    </location>
</feature>
<accession>A0A1Y5ECC3</accession>
<reference evidence="4" key="1">
    <citation type="journal article" date="2017" name="Proc. Natl. Acad. Sci. U.S.A.">
        <title>Simulation of Deepwater Horizon oil plume reveals substrate specialization within a complex community of hydrocarbon degraders.</title>
        <authorList>
            <person name="Hu P."/>
            <person name="Dubinsky E.A."/>
            <person name="Probst A.J."/>
            <person name="Wang J."/>
            <person name="Sieber C.M.K."/>
            <person name="Tom L.M."/>
            <person name="Gardinali P."/>
            <person name="Banfield J.F."/>
            <person name="Atlas R.M."/>
            <person name="Andersen G.L."/>
        </authorList>
    </citation>
    <scope>NUCLEOTIDE SEQUENCE [LARGE SCALE GENOMIC DNA]</scope>
</reference>
<feature type="chain" id="PRO_5011988896" description="PEP motif anchor domain protein" evidence="2">
    <location>
        <begin position="23"/>
        <end position="179"/>
    </location>
</feature>
<feature type="signal peptide" evidence="2">
    <location>
        <begin position="1"/>
        <end position="22"/>
    </location>
</feature>
<evidence type="ECO:0000256" key="2">
    <source>
        <dbReference type="SAM" id="SignalP"/>
    </source>
</evidence>
<protein>
    <recommendedName>
        <fullName evidence="5">PEP motif anchor domain protein</fullName>
    </recommendedName>
</protein>
<sequence length="179" mass="19384">MLNKLVLRALFSLSLAFSFAGAANATLISQDILFNTAGDTVDEYEVIGNITISLDTMDDWGAVQDTWESFTFYGYEVDALDPTFGEFYTEVDPDNLNAGLNFLQFDVTVFSRLSFAGYIDTFETVSTTDISFSLFDNQAESIFSAGTLALGAATVVPTPATLVLFLTAIAGLAARRKNS</sequence>
<keyword evidence="1" id="KW-0472">Membrane</keyword>
<evidence type="ECO:0000256" key="1">
    <source>
        <dbReference type="SAM" id="Phobius"/>
    </source>
</evidence>
<dbReference type="EMBL" id="MAAF01000063">
    <property type="protein sequence ID" value="OUR80412.1"/>
    <property type="molecule type" value="Genomic_DNA"/>
</dbReference>
<keyword evidence="2" id="KW-0732">Signal</keyword>